<name>A0ABR3C0N4_9TREE</name>
<feature type="compositionally biased region" description="Basic residues" evidence="1">
    <location>
        <begin position="61"/>
        <end position="73"/>
    </location>
</feature>
<dbReference type="RefSeq" id="XP_066616413.1">
    <property type="nucleotide sequence ID" value="XM_066756127.1"/>
</dbReference>
<feature type="compositionally biased region" description="Low complexity" evidence="1">
    <location>
        <begin position="16"/>
        <end position="28"/>
    </location>
</feature>
<evidence type="ECO:0000256" key="1">
    <source>
        <dbReference type="SAM" id="MobiDB-lite"/>
    </source>
</evidence>
<reference evidence="2" key="2">
    <citation type="submission" date="2024-01" db="EMBL/GenBank/DDBJ databases">
        <title>Comparative genomics of Cryptococcus and Kwoniella reveals pathogenesis evolution and contrasting modes of karyotype evolution via chromosome fusion or intercentromeric recombination.</title>
        <authorList>
            <person name="Coelho M.A."/>
            <person name="David-Palma M."/>
            <person name="Shea T."/>
            <person name="Bowers K."/>
            <person name="Mcginley-Smith S."/>
            <person name="Mohammad A.W."/>
            <person name="Gnirke A."/>
            <person name="Yurkov A.M."/>
            <person name="Nowrousian M."/>
            <person name="Sun S."/>
            <person name="Cuomo C.A."/>
            <person name="Heitman J."/>
        </authorList>
    </citation>
    <scope>NUCLEOTIDE SEQUENCE</scope>
    <source>
        <strain evidence="2">IND107</strain>
    </source>
</reference>
<sequence>MASGLGLSISPRHDAIPSPKKSSIASSSFDELVEFQRKSDEHHNPVHLAHRRHHVEPYSIRQHHQRRRHHAHAPRSPSVPPTSSPSESSDECPRSHAYRHHALHQNPQGRPRSNSVPCSSNTHLTSPFTHHKPLHSTERYADRIQALKDGDGEWEPWSLNVVSPSVLPYHARPHLNTRVSTSVLPADFMRCSPLHHPPSECQQAQIQTQPQTPANIPIQLPRPAAHRRTSSFSSQYICHSSPLSRGFPSTPKGTEIVNEDLEMRSNTPTPESTGVRLQGKLLLVGNGGMG</sequence>
<evidence type="ECO:0000313" key="2">
    <source>
        <dbReference type="EMBL" id="KAL0254192.1"/>
    </source>
</evidence>
<accession>A0ABR3C0N4</accession>
<proteinExistence type="predicted"/>
<keyword evidence="3" id="KW-1185">Reference proteome</keyword>
<feature type="compositionally biased region" description="Basic and acidic residues" evidence="1">
    <location>
        <begin position="34"/>
        <end position="44"/>
    </location>
</feature>
<feature type="compositionally biased region" description="Polar residues" evidence="1">
    <location>
        <begin position="105"/>
        <end position="128"/>
    </location>
</feature>
<dbReference type="Proteomes" id="UP000054399">
    <property type="component" value="Unassembled WGS sequence"/>
</dbReference>
<protein>
    <submittedName>
        <fullName evidence="2">Uncharacterized protein</fullName>
    </submittedName>
</protein>
<organism evidence="2 3">
    <name type="scientific">Cryptococcus tetragattii IND107</name>
    <dbReference type="NCBI Taxonomy" id="1296105"/>
    <lineage>
        <taxon>Eukaryota</taxon>
        <taxon>Fungi</taxon>
        <taxon>Dikarya</taxon>
        <taxon>Basidiomycota</taxon>
        <taxon>Agaricomycotina</taxon>
        <taxon>Tremellomycetes</taxon>
        <taxon>Tremellales</taxon>
        <taxon>Cryptococcaceae</taxon>
        <taxon>Cryptococcus</taxon>
        <taxon>Cryptococcus gattii species complex</taxon>
    </lineage>
</organism>
<gene>
    <name evidence="2" type="ORF">I308_101572</name>
</gene>
<reference evidence="2" key="1">
    <citation type="submission" date="2015-01" db="EMBL/GenBank/DDBJ databases">
        <authorList>
            <consortium name="The Broad Institute Genomics Platform"/>
            <person name="Cuomo C."/>
            <person name="Litvintseva A."/>
            <person name="Chen Y."/>
            <person name="Heitman J."/>
            <person name="Sun S."/>
            <person name="Springer D."/>
            <person name="Dromer F."/>
            <person name="Young S."/>
            <person name="Zeng Q."/>
            <person name="Gargeya S."/>
            <person name="Abouelleil A."/>
            <person name="Alvarado L."/>
            <person name="Chapman S.B."/>
            <person name="Gainer-Dewar J."/>
            <person name="Goldberg J."/>
            <person name="Griggs A."/>
            <person name="Gujja S."/>
            <person name="Hansen M."/>
            <person name="Howarth C."/>
            <person name="Imamovic A."/>
            <person name="Larimer J."/>
            <person name="Murphy C."/>
            <person name="Naylor J."/>
            <person name="Pearson M."/>
            <person name="Priest M."/>
            <person name="Roberts A."/>
            <person name="Saif S."/>
            <person name="Shea T."/>
            <person name="Sykes S."/>
            <person name="Wortman J."/>
            <person name="Nusbaum C."/>
            <person name="Birren B."/>
        </authorList>
    </citation>
    <scope>NUCLEOTIDE SEQUENCE</scope>
    <source>
        <strain evidence="2">IND107</strain>
    </source>
</reference>
<comment type="caution">
    <text evidence="2">The sequence shown here is derived from an EMBL/GenBank/DDBJ whole genome shotgun (WGS) entry which is preliminary data.</text>
</comment>
<evidence type="ECO:0000313" key="3">
    <source>
        <dbReference type="Proteomes" id="UP000054399"/>
    </source>
</evidence>
<dbReference type="EMBL" id="ATAM02000002">
    <property type="protein sequence ID" value="KAL0254192.1"/>
    <property type="molecule type" value="Genomic_DNA"/>
</dbReference>
<dbReference type="GeneID" id="91988430"/>
<feature type="region of interest" description="Disordered" evidence="1">
    <location>
        <begin position="1"/>
        <end position="136"/>
    </location>
</feature>